<feature type="region of interest" description="Disordered" evidence="1">
    <location>
        <begin position="148"/>
        <end position="173"/>
    </location>
</feature>
<feature type="compositionally biased region" description="Polar residues" evidence="1">
    <location>
        <begin position="161"/>
        <end position="173"/>
    </location>
</feature>
<feature type="compositionally biased region" description="Basic and acidic residues" evidence="1">
    <location>
        <begin position="277"/>
        <end position="293"/>
    </location>
</feature>
<sequence>MGCDCIPPPPLFDLPPPPDPSLVWHLLSDESVEELKQIQQCDSRQEIAHPIGISTLFTAFHFEYLPYLVIALGATLSTALIAMIIILRIRKGKSKERNQLKKKSDCSADVILRADRNWSYNSMKTDNGRGIMIYGPTDEVIMNKSMPVTPSSMRSLPRRPNNFTGPSPARNNLRQSATTLRLHGTADGYCTVGRTYEEIPVRRSDSETTFEDISAMHRRQLMYQQGDLQRTDMARKPPPNCRPPPPPSQGSPLSTESSINSFERELEQIHNTPSPKRSIEDDRKSRHSGENGRESGYGTAPSRVWNSPRMHHRQRELANRVDSQGRPMPLAVFAQQNNAHTMTYV</sequence>
<keyword evidence="4" id="KW-1185">Reference proteome</keyword>
<reference evidence="3 4" key="1">
    <citation type="submission" date="2014-11" db="EMBL/GenBank/DDBJ databases">
        <title>Genetic blueprint of the zoonotic pathogen Toxocara canis.</title>
        <authorList>
            <person name="Zhu X.-Q."/>
            <person name="Korhonen P.K."/>
            <person name="Cai H."/>
            <person name="Young N.D."/>
            <person name="Nejsum P."/>
            <person name="von Samson-Himmelstjerna G."/>
            <person name="Boag P.R."/>
            <person name="Tan P."/>
            <person name="Li Q."/>
            <person name="Min J."/>
            <person name="Yang Y."/>
            <person name="Wang X."/>
            <person name="Fang X."/>
            <person name="Hall R.S."/>
            <person name="Hofmann A."/>
            <person name="Sternberg P.W."/>
            <person name="Jex A.R."/>
            <person name="Gasser R.B."/>
        </authorList>
    </citation>
    <scope>NUCLEOTIDE SEQUENCE [LARGE SCALE GENOMIC DNA]</scope>
    <source>
        <strain evidence="3">PN_DK_2014</strain>
    </source>
</reference>
<dbReference type="EMBL" id="JPKZ01002215">
    <property type="protein sequence ID" value="KHN77876.1"/>
    <property type="molecule type" value="Genomic_DNA"/>
</dbReference>
<name>A0A0B2V375_TOXCA</name>
<protein>
    <submittedName>
        <fullName evidence="3">Uncharacterized protein</fullName>
    </submittedName>
</protein>
<dbReference type="Proteomes" id="UP000031036">
    <property type="component" value="Unassembled WGS sequence"/>
</dbReference>
<evidence type="ECO:0000256" key="1">
    <source>
        <dbReference type="SAM" id="MobiDB-lite"/>
    </source>
</evidence>
<dbReference type="AlphaFoldDB" id="A0A0B2V375"/>
<dbReference type="OrthoDB" id="5830871at2759"/>
<feature type="compositionally biased region" description="Pro residues" evidence="1">
    <location>
        <begin position="236"/>
        <end position="249"/>
    </location>
</feature>
<feature type="region of interest" description="Disordered" evidence="1">
    <location>
        <begin position="231"/>
        <end position="313"/>
    </location>
</feature>
<feature type="transmembrane region" description="Helical" evidence="2">
    <location>
        <begin position="64"/>
        <end position="87"/>
    </location>
</feature>
<organism evidence="3 4">
    <name type="scientific">Toxocara canis</name>
    <name type="common">Canine roundworm</name>
    <dbReference type="NCBI Taxonomy" id="6265"/>
    <lineage>
        <taxon>Eukaryota</taxon>
        <taxon>Metazoa</taxon>
        <taxon>Ecdysozoa</taxon>
        <taxon>Nematoda</taxon>
        <taxon>Chromadorea</taxon>
        <taxon>Rhabditida</taxon>
        <taxon>Spirurina</taxon>
        <taxon>Ascaridomorpha</taxon>
        <taxon>Ascaridoidea</taxon>
        <taxon>Toxocaridae</taxon>
        <taxon>Toxocara</taxon>
    </lineage>
</organism>
<dbReference type="OMA" id="AVLMYSN"/>
<gene>
    <name evidence="3" type="ORF">Tcan_07313</name>
</gene>
<keyword evidence="2" id="KW-0472">Membrane</keyword>
<evidence type="ECO:0000313" key="3">
    <source>
        <dbReference type="EMBL" id="KHN77876.1"/>
    </source>
</evidence>
<keyword evidence="2" id="KW-0812">Transmembrane</keyword>
<proteinExistence type="predicted"/>
<evidence type="ECO:0000256" key="2">
    <source>
        <dbReference type="SAM" id="Phobius"/>
    </source>
</evidence>
<keyword evidence="2" id="KW-1133">Transmembrane helix</keyword>
<accession>A0A0B2V375</accession>
<comment type="caution">
    <text evidence="3">The sequence shown here is derived from an EMBL/GenBank/DDBJ whole genome shotgun (WGS) entry which is preliminary data.</text>
</comment>
<evidence type="ECO:0000313" key="4">
    <source>
        <dbReference type="Proteomes" id="UP000031036"/>
    </source>
</evidence>